<protein>
    <submittedName>
        <fullName evidence="1">Uncharacterized protein</fullName>
    </submittedName>
</protein>
<organism evidence="1 2">
    <name type="scientific">Chromobacterium violaceum</name>
    <dbReference type="NCBI Taxonomy" id="536"/>
    <lineage>
        <taxon>Bacteria</taxon>
        <taxon>Pseudomonadati</taxon>
        <taxon>Pseudomonadota</taxon>
        <taxon>Betaproteobacteria</taxon>
        <taxon>Neisseriales</taxon>
        <taxon>Chromobacteriaceae</taxon>
        <taxon>Chromobacterium</taxon>
    </lineage>
</organism>
<dbReference type="EMBL" id="LR134182">
    <property type="protein sequence ID" value="VEB40516.1"/>
    <property type="molecule type" value="Genomic_DNA"/>
</dbReference>
<accession>A0A3S4LEK0</accession>
<proteinExistence type="predicted"/>
<dbReference type="AlphaFoldDB" id="A0A3S4LEK0"/>
<gene>
    <name evidence="1" type="ORF">NCTC9695_00916</name>
</gene>
<reference evidence="1 2" key="1">
    <citation type="submission" date="2018-12" db="EMBL/GenBank/DDBJ databases">
        <authorList>
            <consortium name="Pathogen Informatics"/>
        </authorList>
    </citation>
    <scope>NUCLEOTIDE SEQUENCE [LARGE SCALE GENOMIC DNA]</scope>
    <source>
        <strain evidence="1 2">NCTC9695</strain>
    </source>
</reference>
<dbReference type="Proteomes" id="UP000275777">
    <property type="component" value="Chromosome"/>
</dbReference>
<evidence type="ECO:0000313" key="1">
    <source>
        <dbReference type="EMBL" id="VEB40516.1"/>
    </source>
</evidence>
<evidence type="ECO:0000313" key="2">
    <source>
        <dbReference type="Proteomes" id="UP000275777"/>
    </source>
</evidence>
<name>A0A3S4LEK0_CHRVL</name>
<sequence length="43" mass="4620">MSLSVLILIVGFSIKAKAWRLGKELLTAPFHSSNPVGAIILAR</sequence>